<dbReference type="Gramene" id="CDF38002">
    <property type="protein sequence ID" value="CDF38002"/>
    <property type="gene ID" value="CHC_T00006045001"/>
</dbReference>
<dbReference type="STRING" id="2769.R7QHN0"/>
<keyword evidence="6" id="KW-0695">RNA-directed DNA polymerase</keyword>
<evidence type="ECO:0000256" key="7">
    <source>
        <dbReference type="SAM" id="MobiDB-lite"/>
    </source>
</evidence>
<evidence type="ECO:0000259" key="8">
    <source>
        <dbReference type="PROSITE" id="PS50994"/>
    </source>
</evidence>
<dbReference type="PANTHER" id="PTHR37984:SF5">
    <property type="entry name" value="PROTEIN NYNRIN-LIKE"/>
    <property type="match status" value="1"/>
</dbReference>
<dbReference type="KEGG" id="ccp:CHC_T00006045001"/>
<dbReference type="InterPro" id="IPR012337">
    <property type="entry name" value="RNaseH-like_sf"/>
</dbReference>
<dbReference type="InterPro" id="IPR041588">
    <property type="entry name" value="Integrase_H2C2"/>
</dbReference>
<keyword evidence="3" id="KW-0540">Nuclease</keyword>
<dbReference type="InterPro" id="IPR036397">
    <property type="entry name" value="RNaseH_sf"/>
</dbReference>
<feature type="domain" description="Integrase catalytic" evidence="8">
    <location>
        <begin position="437"/>
        <end position="596"/>
    </location>
</feature>
<dbReference type="CDD" id="cd09274">
    <property type="entry name" value="RNase_HI_RT_Ty3"/>
    <property type="match status" value="1"/>
</dbReference>
<dbReference type="PANTHER" id="PTHR37984">
    <property type="entry name" value="PROTEIN CBG26694"/>
    <property type="match status" value="1"/>
</dbReference>
<evidence type="ECO:0000256" key="1">
    <source>
        <dbReference type="ARBA" id="ARBA00022679"/>
    </source>
</evidence>
<feature type="region of interest" description="Disordered" evidence="7">
    <location>
        <begin position="744"/>
        <end position="764"/>
    </location>
</feature>
<dbReference type="Pfam" id="PF17917">
    <property type="entry name" value="RT_RNaseH"/>
    <property type="match status" value="1"/>
</dbReference>
<dbReference type="PROSITE" id="PS50994">
    <property type="entry name" value="INTEGRASE"/>
    <property type="match status" value="1"/>
</dbReference>
<dbReference type="GO" id="GO:0015074">
    <property type="term" value="P:DNA integration"/>
    <property type="evidence" value="ECO:0007669"/>
    <property type="project" value="InterPro"/>
</dbReference>
<keyword evidence="10" id="KW-1185">Reference proteome</keyword>
<protein>
    <recommendedName>
        <fullName evidence="8">Integrase catalytic domain-containing protein</fullName>
    </recommendedName>
</protein>
<dbReference type="GO" id="GO:0003964">
    <property type="term" value="F:RNA-directed DNA polymerase activity"/>
    <property type="evidence" value="ECO:0007669"/>
    <property type="project" value="UniProtKB-KW"/>
</dbReference>
<keyword evidence="2" id="KW-0548">Nucleotidyltransferase</keyword>
<keyword evidence="1" id="KW-0808">Transferase</keyword>
<evidence type="ECO:0000256" key="5">
    <source>
        <dbReference type="ARBA" id="ARBA00022801"/>
    </source>
</evidence>
<keyword evidence="5" id="KW-0378">Hydrolase</keyword>
<dbReference type="FunFam" id="3.30.420.10:FF:000032">
    <property type="entry name" value="Retrovirus-related Pol polyprotein from transposon 297-like Protein"/>
    <property type="match status" value="1"/>
</dbReference>
<dbReference type="InterPro" id="IPR041373">
    <property type="entry name" value="RT_RNaseH"/>
</dbReference>
<dbReference type="SUPFAM" id="SSF53098">
    <property type="entry name" value="Ribonuclease H-like"/>
    <property type="match status" value="1"/>
</dbReference>
<dbReference type="PhylomeDB" id="R7QHN0"/>
<evidence type="ECO:0000313" key="10">
    <source>
        <dbReference type="Proteomes" id="UP000012073"/>
    </source>
</evidence>
<dbReference type="AlphaFoldDB" id="R7QHN0"/>
<dbReference type="InterPro" id="IPR043128">
    <property type="entry name" value="Rev_trsase/Diguanyl_cyclase"/>
</dbReference>
<feature type="compositionally biased region" description="Basic and acidic residues" evidence="7">
    <location>
        <begin position="603"/>
        <end position="617"/>
    </location>
</feature>
<dbReference type="GO" id="GO:0003676">
    <property type="term" value="F:nucleic acid binding"/>
    <property type="evidence" value="ECO:0007669"/>
    <property type="project" value="InterPro"/>
</dbReference>
<organism evidence="9 10">
    <name type="scientific">Chondrus crispus</name>
    <name type="common">Carrageen Irish moss</name>
    <name type="synonym">Polymorpha crispa</name>
    <dbReference type="NCBI Taxonomy" id="2769"/>
    <lineage>
        <taxon>Eukaryota</taxon>
        <taxon>Rhodophyta</taxon>
        <taxon>Florideophyceae</taxon>
        <taxon>Rhodymeniophycidae</taxon>
        <taxon>Gigartinales</taxon>
        <taxon>Gigartinaceae</taxon>
        <taxon>Chondrus</taxon>
    </lineage>
</organism>
<dbReference type="GeneID" id="17325590"/>
<dbReference type="SUPFAM" id="SSF56672">
    <property type="entry name" value="DNA/RNA polymerases"/>
    <property type="match status" value="1"/>
</dbReference>
<keyword evidence="4" id="KW-0255">Endonuclease</keyword>
<evidence type="ECO:0000256" key="2">
    <source>
        <dbReference type="ARBA" id="ARBA00022695"/>
    </source>
</evidence>
<name>R7QHN0_CHOCR</name>
<gene>
    <name evidence="9" type="ORF">CHC_T00006045001</name>
</gene>
<accession>R7QHN0</accession>
<sequence>MRRRQGIRIRCPGCATASIHSEMQPSSRRWTAIPVIGRSPSLRKTGTRPRSLRIWERFAICVCCSGEKGHRPASNVPSTSSYLASDSRYASSTWMMSSCSPVHAKHLDTVWSLLRSAGISLKLKKCSFFQPKVHYLGHVISPGKLSVAEAAADAFRTFTFPRTLTQVRSFLGACNVYLRFVKRFAKIGRPLTDMTRANDWRPVGYWSYSLSDSEHNYSATKRECFAVVWAVRTLRPYVEGTKFTVRTDHDALRWLMSLTESFGRLTRWRSRPTSFWEKNEDFDAVDIERAEQPEVGAPASAVAPPQDDLLAPLTLEEIAEEQRVDDFCQTVLARQSESRDSAFFEDHHGMLKRRHPLDPDLVQIVVPRTLQARLLQLCHAPTIAGHPGQNRMYFALCREYYWPHLAADVAATGRGYRTCAMNRVKLRKHLNRWRLFPATRPLESLAIDILGPLQKMKAGKQFLLVITDRFTKLTQVMTLRTVTAYTVAVAFCDAWVFKYGVPRSLLSDNGPQFNAKFLHSTCRFLGMTNLYTSAYHPQTNGQVERYNRTIGSMLCNYVGENQEDWDVYVGPLTYAYNYHVHRTTRTTPFELVPSRPPPKFSLRKADSDAPPSDRRSQRAEFLRTLDDTMKKAYASLRQTQARYKRDFDKRVRRIHARLKPRNYVYLNPADGAKTSNKLASPAVCPYRVLANDKRTITIDRDGVTERISADRCVYAPPPTDAPRTSKTTPGDLTDRAHAVRCRATTPASGHGGREYGVSHQVGGL</sequence>
<dbReference type="Proteomes" id="UP000012073">
    <property type="component" value="Unassembled WGS sequence"/>
</dbReference>
<proteinExistence type="predicted"/>
<dbReference type="RefSeq" id="XP_005717871.1">
    <property type="nucleotide sequence ID" value="XM_005717814.1"/>
</dbReference>
<dbReference type="Gene3D" id="3.30.70.270">
    <property type="match status" value="2"/>
</dbReference>
<dbReference type="Pfam" id="PF17921">
    <property type="entry name" value="Integrase_H2C2"/>
    <property type="match status" value="1"/>
</dbReference>
<evidence type="ECO:0000256" key="6">
    <source>
        <dbReference type="ARBA" id="ARBA00022918"/>
    </source>
</evidence>
<evidence type="ECO:0000256" key="4">
    <source>
        <dbReference type="ARBA" id="ARBA00022759"/>
    </source>
</evidence>
<dbReference type="InterPro" id="IPR043502">
    <property type="entry name" value="DNA/RNA_pol_sf"/>
</dbReference>
<dbReference type="GO" id="GO:0016787">
    <property type="term" value="F:hydrolase activity"/>
    <property type="evidence" value="ECO:0007669"/>
    <property type="project" value="UniProtKB-KW"/>
</dbReference>
<dbReference type="Pfam" id="PF00665">
    <property type="entry name" value="rve"/>
    <property type="match status" value="1"/>
</dbReference>
<dbReference type="Gene3D" id="3.30.420.10">
    <property type="entry name" value="Ribonuclease H-like superfamily/Ribonuclease H"/>
    <property type="match status" value="1"/>
</dbReference>
<dbReference type="Gene3D" id="1.10.340.70">
    <property type="match status" value="1"/>
</dbReference>
<dbReference type="OrthoDB" id="6761011at2759"/>
<evidence type="ECO:0000256" key="3">
    <source>
        <dbReference type="ARBA" id="ARBA00022722"/>
    </source>
</evidence>
<evidence type="ECO:0000313" key="9">
    <source>
        <dbReference type="EMBL" id="CDF38002.1"/>
    </source>
</evidence>
<dbReference type="InterPro" id="IPR001584">
    <property type="entry name" value="Integrase_cat-core"/>
</dbReference>
<dbReference type="InterPro" id="IPR050951">
    <property type="entry name" value="Retrovirus_Pol_polyprotein"/>
</dbReference>
<dbReference type="EMBL" id="HG001892">
    <property type="protein sequence ID" value="CDF38002.1"/>
    <property type="molecule type" value="Genomic_DNA"/>
</dbReference>
<reference evidence="10" key="1">
    <citation type="journal article" date="2013" name="Proc. Natl. Acad. Sci. U.S.A.">
        <title>Genome structure and metabolic features in the red seaweed Chondrus crispus shed light on evolution of the Archaeplastida.</title>
        <authorList>
            <person name="Collen J."/>
            <person name="Porcel B."/>
            <person name="Carre W."/>
            <person name="Ball S.G."/>
            <person name="Chaparro C."/>
            <person name="Tonon T."/>
            <person name="Barbeyron T."/>
            <person name="Michel G."/>
            <person name="Noel B."/>
            <person name="Valentin K."/>
            <person name="Elias M."/>
            <person name="Artiguenave F."/>
            <person name="Arun A."/>
            <person name="Aury J.M."/>
            <person name="Barbosa-Neto J.F."/>
            <person name="Bothwell J.H."/>
            <person name="Bouget F.Y."/>
            <person name="Brillet L."/>
            <person name="Cabello-Hurtado F."/>
            <person name="Capella-Gutierrez S."/>
            <person name="Charrier B."/>
            <person name="Cladiere L."/>
            <person name="Cock J.M."/>
            <person name="Coelho S.M."/>
            <person name="Colleoni C."/>
            <person name="Czjzek M."/>
            <person name="Da Silva C."/>
            <person name="Delage L."/>
            <person name="Denoeud F."/>
            <person name="Deschamps P."/>
            <person name="Dittami S.M."/>
            <person name="Gabaldon T."/>
            <person name="Gachon C.M."/>
            <person name="Groisillier A."/>
            <person name="Herve C."/>
            <person name="Jabbari K."/>
            <person name="Katinka M."/>
            <person name="Kloareg B."/>
            <person name="Kowalczyk N."/>
            <person name="Labadie K."/>
            <person name="Leblanc C."/>
            <person name="Lopez P.J."/>
            <person name="McLachlan D.H."/>
            <person name="Meslet-Cladiere L."/>
            <person name="Moustafa A."/>
            <person name="Nehr Z."/>
            <person name="Nyvall Collen P."/>
            <person name="Panaud O."/>
            <person name="Partensky F."/>
            <person name="Poulain J."/>
            <person name="Rensing S.A."/>
            <person name="Rousvoal S."/>
            <person name="Samson G."/>
            <person name="Symeonidi A."/>
            <person name="Weissenbach J."/>
            <person name="Zambounis A."/>
            <person name="Wincker P."/>
            <person name="Boyen C."/>
        </authorList>
    </citation>
    <scope>NUCLEOTIDE SEQUENCE [LARGE SCALE GENOMIC DNA]</scope>
    <source>
        <strain evidence="10">cv. Stackhouse</strain>
    </source>
</reference>
<feature type="region of interest" description="Disordered" evidence="7">
    <location>
        <begin position="589"/>
        <end position="617"/>
    </location>
</feature>
<dbReference type="GO" id="GO:0004519">
    <property type="term" value="F:endonuclease activity"/>
    <property type="evidence" value="ECO:0007669"/>
    <property type="project" value="UniProtKB-KW"/>
</dbReference>